<keyword evidence="2" id="KW-1133">Transmembrane helix</keyword>
<organism evidence="3 4">
    <name type="scientific">Clostridium porci</name>
    <dbReference type="NCBI Taxonomy" id="2605778"/>
    <lineage>
        <taxon>Bacteria</taxon>
        <taxon>Bacillati</taxon>
        <taxon>Bacillota</taxon>
        <taxon>Clostridia</taxon>
        <taxon>Eubacteriales</taxon>
        <taxon>Clostridiaceae</taxon>
        <taxon>Clostridium</taxon>
    </lineage>
</organism>
<evidence type="ECO:0000256" key="1">
    <source>
        <dbReference type="SAM" id="MobiDB-lite"/>
    </source>
</evidence>
<keyword evidence="4" id="KW-1185">Reference proteome</keyword>
<feature type="compositionally biased region" description="Polar residues" evidence="1">
    <location>
        <begin position="592"/>
        <end position="628"/>
    </location>
</feature>
<feature type="region of interest" description="Disordered" evidence="1">
    <location>
        <begin position="1423"/>
        <end position="1445"/>
    </location>
</feature>
<protein>
    <submittedName>
        <fullName evidence="3">Uncharacterized protein</fullName>
    </submittedName>
</protein>
<comment type="caution">
    <text evidence="3">The sequence shown here is derived from an EMBL/GenBank/DDBJ whole genome shotgun (WGS) entry which is preliminary data.</text>
</comment>
<evidence type="ECO:0000256" key="2">
    <source>
        <dbReference type="SAM" id="Phobius"/>
    </source>
</evidence>
<feature type="region of interest" description="Disordered" evidence="1">
    <location>
        <begin position="120"/>
        <end position="535"/>
    </location>
</feature>
<feature type="compositionally biased region" description="Polar residues" evidence="1">
    <location>
        <begin position="570"/>
        <end position="580"/>
    </location>
</feature>
<feature type="compositionally biased region" description="Polar residues" evidence="1">
    <location>
        <begin position="373"/>
        <end position="387"/>
    </location>
</feature>
<feature type="compositionally biased region" description="Polar residues" evidence="1">
    <location>
        <begin position="484"/>
        <end position="494"/>
    </location>
</feature>
<dbReference type="Proteomes" id="UP000429958">
    <property type="component" value="Unassembled WGS sequence"/>
</dbReference>
<feature type="transmembrane region" description="Helical" evidence="2">
    <location>
        <begin position="1018"/>
        <end position="1039"/>
    </location>
</feature>
<feature type="compositionally biased region" description="Low complexity" evidence="1">
    <location>
        <begin position="446"/>
        <end position="461"/>
    </location>
</feature>
<sequence length="1445" mass="161576">MRDEQMMNQSLSIVIKLYQSFLQGLPDLFEGIDTFKASAYYQDVLRRDIKQTDECLCIAAEDEAVRLVEIKLQEKGIPWEKRKASDLQGVVKANGMFVFLCRGIDEQRVREAMREVQLEFERSHRPEPEMDAEKEQDEAELERERESERTTSDEEMPEKESETEHTDTSQENDDSDDLEAEEASKKQKKKKTTSTYLKQERPAYNHDLHRQETYTTSERAPVYQEPQHSKSPEPSYHHPEESYQRERESHSYTERSHSSEQHRDPRPESVQREGLAGYNRYRETDFSHRSAKNESSESEHSYASTYKSDIHKEEKAKHDGQFVSEKFQREPERRKEESTPASQTTSRDSEAYVKKEHITAKKPVLESTREIARTSTGEATRETTGSNAVERPQHIDPSTSANQPHSYIEKRTEPLKQESTRMGGFQSIGNERTIAETGRQASRPITSTEQSSHSTTKTQHSMAKTAGEQSGTIQILGSGHDIQESTGVPSTTTRGGFFNESARHKAAEAVRQATRKVENNVGGYQPTHSPKDVVNPEHIVKALRGQQNAESGKISEKKIVVTTISRNSFESTANSSMQDQSSEKSAPDASIGEQSTVHQSTKQKEASTSQWDTRHSTLQSGYTPKNDQHVVSMNNDWERQILMSRRFYHMRDILSPDHFKTVFRASRRIAMQSVLSRETEAGQVAMNAIDYASPLAIAMQRKLLANGAMQIARTTQCSTTLLASFYATQKGITLQQANVALANMTMLDISMVCAGKGRLSLADMETLKNAGDLFSLGEGRSLMSAIARLDNNTFLAWVQNAPISEDLKKALMGIPVKDLTPAKLQSLLKQFSGTNDIQMLKTLYASKINARYGLPKGSGFHTVLKGWLTRLLKSSMKDSDAARALGQILGVSQQTYMAYRAGMRLLLTILNKIPFKNKEQLVSEVAFKIMADPMKAARVKAAESVKTAGMKAGSKLLGKHGTKLMQKRSVQHATSALKFIAHPMQSIGAKLSSKFGETAVWKAMQALSGKITAFAAKAAFILGWAAVILLVIILIVSLISNLSEEAKKDQTHMKPYNFSQDTELVQEIITELTQKNEAFMADINDAANHRGAYSTTSGLTTNENVSFYESYNIVFRDSYGNELEPTHVDLNNTKAILSMASKFISYPLQKPADAASLAEKKAYEDIKQHFKDYCYFLWAATHQIAIEEYHPGHSEGVDGAIDNSGLETTLDKGLCDKDGTTKWFKADFTQDIISRSNGDWVCDSCDEVPNTGMGDELDDLCTHGKDDNSHGGWKMTGAEPRYVFNCQTDHRHIDCDHDPENYSCSMGTCEDAGNAAPISHGHWEYEWVYNCGGHMGSVVYVTIGDLSRDPGFNAAKDVDYSAVGQYGDSISGDDILNDSGTLTYRGYAYTKSVDQSSTPFVYVYTLVEDDSTYEGSTEEEAMNKFQQHVDTLPPKETENAETNTE</sequence>
<reference evidence="3 4" key="1">
    <citation type="submission" date="2019-08" db="EMBL/GenBank/DDBJ databases">
        <title>In-depth cultivation of the pig gut microbiome towards novel bacterial diversity and tailored functional studies.</title>
        <authorList>
            <person name="Wylensek D."/>
            <person name="Hitch T.C.A."/>
            <person name="Clavel T."/>
        </authorList>
    </citation>
    <scope>NUCLEOTIDE SEQUENCE [LARGE SCALE GENOMIC DNA]</scope>
    <source>
        <strain evidence="3 4">WCA-389-WT-23D1</strain>
    </source>
</reference>
<feature type="compositionally biased region" description="Basic and acidic residues" evidence="1">
    <location>
        <begin position="198"/>
        <end position="212"/>
    </location>
</feature>
<feature type="compositionally biased region" description="Acidic residues" evidence="1">
    <location>
        <begin position="170"/>
        <end position="181"/>
    </location>
</feature>
<feature type="compositionally biased region" description="Basic and acidic residues" evidence="1">
    <location>
        <begin position="347"/>
        <end position="372"/>
    </location>
</feature>
<evidence type="ECO:0000313" key="4">
    <source>
        <dbReference type="Proteomes" id="UP000429958"/>
    </source>
</evidence>
<dbReference type="EMBL" id="VUMD01000017">
    <property type="protein sequence ID" value="MSS38031.1"/>
    <property type="molecule type" value="Genomic_DNA"/>
</dbReference>
<feature type="compositionally biased region" description="Basic and acidic residues" evidence="1">
    <location>
        <begin position="308"/>
        <end position="338"/>
    </location>
</feature>
<feature type="compositionally biased region" description="Basic and acidic residues" evidence="1">
    <location>
        <begin position="227"/>
        <end position="271"/>
    </location>
</feature>
<dbReference type="RefSeq" id="WP_154473476.1">
    <property type="nucleotide sequence ID" value="NZ_VUMD01000017.1"/>
</dbReference>
<feature type="compositionally biased region" description="Basic and acidic residues" evidence="1">
    <location>
        <begin position="280"/>
        <end position="300"/>
    </location>
</feature>
<keyword evidence="2" id="KW-0472">Membrane</keyword>
<proteinExistence type="predicted"/>
<gene>
    <name evidence="3" type="ORF">FYJ39_16070</name>
</gene>
<evidence type="ECO:0000313" key="3">
    <source>
        <dbReference type="EMBL" id="MSS38031.1"/>
    </source>
</evidence>
<feature type="compositionally biased region" description="Polar residues" evidence="1">
    <location>
        <begin position="396"/>
        <end position="405"/>
    </location>
</feature>
<feature type="compositionally biased region" description="Basic and acidic residues" evidence="1">
    <location>
        <begin position="407"/>
        <end position="419"/>
    </location>
</feature>
<keyword evidence="2" id="KW-0812">Transmembrane</keyword>
<feature type="compositionally biased region" description="Basic and acidic residues" evidence="1">
    <location>
        <begin position="142"/>
        <end position="168"/>
    </location>
</feature>
<name>A0A7X2NNN8_9CLOT</name>
<feature type="compositionally biased region" description="Basic and acidic residues" evidence="1">
    <location>
        <begin position="120"/>
        <end position="133"/>
    </location>
</feature>
<accession>A0A7X2NNN8</accession>
<feature type="region of interest" description="Disordered" evidence="1">
    <location>
        <begin position="570"/>
        <end position="628"/>
    </location>
</feature>